<reference evidence="1 3" key="1">
    <citation type="submission" date="2017-11" db="EMBL/GenBank/DDBJ databases">
        <title>Comparitive Functional Genomics of Dry Heat Resistant strains isolated from the Viking Spacecraft.</title>
        <authorList>
            <person name="Seuylemezian A."/>
            <person name="Cooper K."/>
            <person name="Vaishampayan P."/>
        </authorList>
    </citation>
    <scope>NUCLEOTIDE SEQUENCE [LARGE SCALE GENOMIC DNA]</scope>
    <source>
        <strain evidence="1 3">M4.6</strain>
    </source>
</reference>
<dbReference type="Proteomes" id="UP000234951">
    <property type="component" value="Unassembled WGS sequence"/>
</dbReference>
<evidence type="ECO:0000313" key="3">
    <source>
        <dbReference type="Proteomes" id="UP000234951"/>
    </source>
</evidence>
<dbReference type="EMBL" id="PGVA01000020">
    <property type="protein sequence ID" value="PLR83464.1"/>
    <property type="molecule type" value="Genomic_DNA"/>
</dbReference>
<dbReference type="RefSeq" id="WP_101577077.1">
    <property type="nucleotide sequence ID" value="NZ_PGVA01000020.1"/>
</dbReference>
<reference evidence="2 4" key="2">
    <citation type="submission" date="2017-12" db="EMBL/GenBank/DDBJ databases">
        <title>Comparative Functional Genomics of Dry Heat Resistant strains isolated from the Viking Spacecraft.</title>
        <authorList>
            <person name="Seuylemezian A."/>
            <person name="Cooper K."/>
            <person name="Vaishampayan P."/>
        </authorList>
    </citation>
    <scope>NUCLEOTIDE SEQUENCE [LARGE SCALE GENOMIC DNA]</scope>
    <source>
        <strain evidence="2 4">ATCC 29669</strain>
    </source>
</reference>
<dbReference type="Proteomes" id="UP000235114">
    <property type="component" value="Unassembled WGS sequence"/>
</dbReference>
<name>A0A2N5GMW2_9BACI</name>
<organism evidence="1 3">
    <name type="scientific">Bacillus canaveralius</name>
    <dbReference type="NCBI Taxonomy" id="1403243"/>
    <lineage>
        <taxon>Bacteria</taxon>
        <taxon>Bacillati</taxon>
        <taxon>Bacillota</taxon>
        <taxon>Bacilli</taxon>
        <taxon>Bacillales</taxon>
        <taxon>Bacillaceae</taxon>
        <taxon>Bacillus</taxon>
    </lineage>
</organism>
<protein>
    <submittedName>
        <fullName evidence="1">Uncharacterized protein</fullName>
    </submittedName>
</protein>
<dbReference type="Gene3D" id="3.40.630.30">
    <property type="match status" value="1"/>
</dbReference>
<sequence>MLAKFLILQETEAPVFEGSFEPFNRIIELLGDLDSRFIETLVQRLGRMPKKDEYLHAFMLGVRTEDNRKQIANQLIQMSLDKAEMNGFKGCFLEATSFKSQVLLTKYFDFYVPVDTVNMPIQTIYAETSVFKTIPAEIGNSCQILYKPLNGTDKI</sequence>
<evidence type="ECO:0000313" key="2">
    <source>
        <dbReference type="EMBL" id="PLR95355.1"/>
    </source>
</evidence>
<dbReference type="EMBL" id="PGVD01000039">
    <property type="protein sequence ID" value="PLR95355.1"/>
    <property type="molecule type" value="Genomic_DNA"/>
</dbReference>
<proteinExistence type="predicted"/>
<dbReference type="OrthoDB" id="2080303at2"/>
<comment type="caution">
    <text evidence="1">The sequence shown here is derived from an EMBL/GenBank/DDBJ whole genome shotgun (WGS) entry which is preliminary data.</text>
</comment>
<gene>
    <name evidence="1" type="ORF">CU635_09210</name>
    <name evidence="2" type="ORF">CVD25_14925</name>
</gene>
<evidence type="ECO:0000313" key="4">
    <source>
        <dbReference type="Proteomes" id="UP000235114"/>
    </source>
</evidence>
<accession>A0A2N5GMW2</accession>
<keyword evidence="4" id="KW-1185">Reference proteome</keyword>
<evidence type="ECO:0000313" key="1">
    <source>
        <dbReference type="EMBL" id="PLR83464.1"/>
    </source>
</evidence>
<dbReference type="AlphaFoldDB" id="A0A2N5GMW2"/>